<dbReference type="InterPro" id="IPR039391">
    <property type="entry name" value="Phytocyanin-like"/>
</dbReference>
<dbReference type="Proteomes" id="UP001630127">
    <property type="component" value="Unassembled WGS sequence"/>
</dbReference>
<evidence type="ECO:0000313" key="12">
    <source>
        <dbReference type="EMBL" id="KAL3511757.1"/>
    </source>
</evidence>
<protein>
    <recommendedName>
        <fullName evidence="11">Phytocyanin domain-containing protein</fullName>
    </recommendedName>
</protein>
<keyword evidence="6" id="KW-1015">Disulfide bond</keyword>
<dbReference type="InterPro" id="IPR008972">
    <property type="entry name" value="Cupredoxin"/>
</dbReference>
<evidence type="ECO:0000256" key="1">
    <source>
        <dbReference type="ARBA" id="ARBA00004609"/>
    </source>
</evidence>
<name>A0ABD2Z0Y3_9GENT</name>
<dbReference type="AlphaFoldDB" id="A0ABD2Z0Y3"/>
<evidence type="ECO:0000256" key="3">
    <source>
        <dbReference type="ARBA" id="ARBA00022622"/>
    </source>
</evidence>
<evidence type="ECO:0000256" key="7">
    <source>
        <dbReference type="ARBA" id="ARBA00023180"/>
    </source>
</evidence>
<keyword evidence="13" id="KW-1185">Reference proteome</keyword>
<comment type="caution">
    <text evidence="12">The sequence shown here is derived from an EMBL/GenBank/DDBJ whole genome shotgun (WGS) entry which is preliminary data.</text>
</comment>
<dbReference type="PROSITE" id="PS51485">
    <property type="entry name" value="PHYTOCYANIN"/>
    <property type="match status" value="1"/>
</dbReference>
<evidence type="ECO:0000256" key="9">
    <source>
        <dbReference type="ARBA" id="ARBA00035011"/>
    </source>
</evidence>
<dbReference type="FunFam" id="2.60.40.420:FF:000010">
    <property type="entry name" value="Early nodulin-like protein 1"/>
    <property type="match status" value="1"/>
</dbReference>
<evidence type="ECO:0000256" key="10">
    <source>
        <dbReference type="SAM" id="Phobius"/>
    </source>
</evidence>
<sequence length="189" mass="20575">MASNRPGLCYYISVVFVILVIILNATPTIMAAEEFNVGDDLGWRHPSPNQTDIYNLWASRRKFHVGDSLRFEYKNDSVIVVDKWGYFHCNTSSPVSGYTDGNSTLISLDKAGPMYFVSGDPDHCKDGQRLLIEVLPLYPPSDSPPAIASPPEGISPASSPLSNSAAKKTFSSFGGVVSTMMAFVVTAYI</sequence>
<evidence type="ECO:0000256" key="4">
    <source>
        <dbReference type="ARBA" id="ARBA00022729"/>
    </source>
</evidence>
<dbReference type="GO" id="GO:0005886">
    <property type="term" value="C:plasma membrane"/>
    <property type="evidence" value="ECO:0007669"/>
    <property type="project" value="UniProtKB-SubCell"/>
</dbReference>
<keyword evidence="10" id="KW-0812">Transmembrane</keyword>
<dbReference type="EMBL" id="JBJUIK010000011">
    <property type="protein sequence ID" value="KAL3511757.1"/>
    <property type="molecule type" value="Genomic_DNA"/>
</dbReference>
<comment type="subcellular location">
    <subcellularLocation>
        <location evidence="1">Cell membrane</location>
        <topology evidence="1">Lipid-anchor</topology>
        <topology evidence="1">GPI-anchor</topology>
    </subcellularLocation>
</comment>
<dbReference type="PANTHER" id="PTHR33021">
    <property type="entry name" value="BLUE COPPER PROTEIN"/>
    <property type="match status" value="1"/>
</dbReference>
<evidence type="ECO:0000256" key="8">
    <source>
        <dbReference type="ARBA" id="ARBA00023288"/>
    </source>
</evidence>
<evidence type="ECO:0000313" key="13">
    <source>
        <dbReference type="Proteomes" id="UP001630127"/>
    </source>
</evidence>
<feature type="transmembrane region" description="Helical" evidence="10">
    <location>
        <begin position="7"/>
        <end position="26"/>
    </location>
</feature>
<evidence type="ECO:0000259" key="11">
    <source>
        <dbReference type="PROSITE" id="PS51485"/>
    </source>
</evidence>
<keyword evidence="10" id="KW-1133">Transmembrane helix</keyword>
<dbReference type="InterPro" id="IPR003245">
    <property type="entry name" value="Phytocyanin_dom"/>
</dbReference>
<proteinExistence type="inferred from homology"/>
<organism evidence="12 13">
    <name type="scientific">Cinchona calisaya</name>
    <dbReference type="NCBI Taxonomy" id="153742"/>
    <lineage>
        <taxon>Eukaryota</taxon>
        <taxon>Viridiplantae</taxon>
        <taxon>Streptophyta</taxon>
        <taxon>Embryophyta</taxon>
        <taxon>Tracheophyta</taxon>
        <taxon>Spermatophyta</taxon>
        <taxon>Magnoliopsida</taxon>
        <taxon>eudicotyledons</taxon>
        <taxon>Gunneridae</taxon>
        <taxon>Pentapetalae</taxon>
        <taxon>asterids</taxon>
        <taxon>lamiids</taxon>
        <taxon>Gentianales</taxon>
        <taxon>Rubiaceae</taxon>
        <taxon>Cinchonoideae</taxon>
        <taxon>Cinchoneae</taxon>
        <taxon>Cinchona</taxon>
    </lineage>
</organism>
<keyword evidence="4" id="KW-0732">Signal</keyword>
<dbReference type="CDD" id="cd11019">
    <property type="entry name" value="OsENODL1_like"/>
    <property type="match status" value="1"/>
</dbReference>
<gene>
    <name evidence="12" type="ORF">ACH5RR_024474</name>
</gene>
<feature type="domain" description="Phytocyanin" evidence="11">
    <location>
        <begin position="33"/>
        <end position="136"/>
    </location>
</feature>
<dbReference type="GO" id="GO:0098552">
    <property type="term" value="C:side of membrane"/>
    <property type="evidence" value="ECO:0007669"/>
    <property type="project" value="UniProtKB-KW"/>
</dbReference>
<evidence type="ECO:0000256" key="2">
    <source>
        <dbReference type="ARBA" id="ARBA00022475"/>
    </source>
</evidence>
<evidence type="ECO:0000256" key="6">
    <source>
        <dbReference type="ARBA" id="ARBA00023157"/>
    </source>
</evidence>
<dbReference type="Gene3D" id="2.60.40.420">
    <property type="entry name" value="Cupredoxins - blue copper proteins"/>
    <property type="match status" value="1"/>
</dbReference>
<reference evidence="12 13" key="1">
    <citation type="submission" date="2024-11" db="EMBL/GenBank/DDBJ databases">
        <title>A near-complete genome assembly of Cinchona calisaya.</title>
        <authorList>
            <person name="Lian D.C."/>
            <person name="Zhao X.W."/>
            <person name="Wei L."/>
        </authorList>
    </citation>
    <scope>NUCLEOTIDE SEQUENCE [LARGE SCALE GENOMIC DNA]</scope>
    <source>
        <tissue evidence="12">Nenye</tissue>
    </source>
</reference>
<keyword evidence="3" id="KW-0336">GPI-anchor</keyword>
<keyword evidence="7" id="KW-0325">Glycoprotein</keyword>
<comment type="similarity">
    <text evidence="9">Belongs to the early nodulin-like (ENODL) family.</text>
</comment>
<dbReference type="PANTHER" id="PTHR33021:SF234">
    <property type="entry name" value="EARLY NODULIN-LIKE PROTEIN 7"/>
    <property type="match status" value="1"/>
</dbReference>
<dbReference type="Pfam" id="PF02298">
    <property type="entry name" value="Cu_bind_like"/>
    <property type="match status" value="1"/>
</dbReference>
<dbReference type="SUPFAM" id="SSF49503">
    <property type="entry name" value="Cupredoxins"/>
    <property type="match status" value="1"/>
</dbReference>
<evidence type="ECO:0000256" key="5">
    <source>
        <dbReference type="ARBA" id="ARBA00023136"/>
    </source>
</evidence>
<keyword evidence="8" id="KW-0449">Lipoprotein</keyword>
<keyword evidence="2" id="KW-1003">Cell membrane</keyword>
<keyword evidence="5 10" id="KW-0472">Membrane</keyword>
<accession>A0ABD2Z0Y3</accession>
<dbReference type="InterPro" id="IPR041846">
    <property type="entry name" value="ENL_dom"/>
</dbReference>